<dbReference type="EMBL" id="BARS01001987">
    <property type="protein sequence ID" value="GAF79386.1"/>
    <property type="molecule type" value="Genomic_DNA"/>
</dbReference>
<reference evidence="2" key="1">
    <citation type="journal article" date="2014" name="Front. Microbiol.">
        <title>High frequency of phylogenetically diverse reductive dehalogenase-homologous genes in deep subseafloor sedimentary metagenomes.</title>
        <authorList>
            <person name="Kawai M."/>
            <person name="Futagami T."/>
            <person name="Toyoda A."/>
            <person name="Takaki Y."/>
            <person name="Nishi S."/>
            <person name="Hori S."/>
            <person name="Arai W."/>
            <person name="Tsubouchi T."/>
            <person name="Morono Y."/>
            <person name="Uchiyama I."/>
            <person name="Ito T."/>
            <person name="Fujiyama A."/>
            <person name="Inagaki F."/>
            <person name="Takami H."/>
        </authorList>
    </citation>
    <scope>NUCLEOTIDE SEQUENCE</scope>
    <source>
        <strain evidence="2">Expedition CK06-06</strain>
    </source>
</reference>
<accession>X0SW68</accession>
<keyword evidence="1" id="KW-0472">Membrane</keyword>
<evidence type="ECO:0000313" key="2">
    <source>
        <dbReference type="EMBL" id="GAF79386.1"/>
    </source>
</evidence>
<sequence>MPDLLLSAVEYSGYISIVKFLVFLVLFFPWLPLLSWVYADAKAVGTKEVFWTAIVFGLGAAAAIIWLVMPVFIIGMLFYLIVIGAASVSYVMHRNARVPDFDRVLTAEHLKGLFTSEEKKFETLKSFIFITANNNEVPVPQPQTPDFFGYKV</sequence>
<organism evidence="2">
    <name type="scientific">marine sediment metagenome</name>
    <dbReference type="NCBI Taxonomy" id="412755"/>
    <lineage>
        <taxon>unclassified sequences</taxon>
        <taxon>metagenomes</taxon>
        <taxon>ecological metagenomes</taxon>
    </lineage>
</organism>
<feature type="transmembrane region" description="Helical" evidence="1">
    <location>
        <begin position="73"/>
        <end position="93"/>
    </location>
</feature>
<feature type="non-terminal residue" evidence="2">
    <location>
        <position position="152"/>
    </location>
</feature>
<feature type="transmembrane region" description="Helical" evidence="1">
    <location>
        <begin position="12"/>
        <end position="37"/>
    </location>
</feature>
<keyword evidence="1" id="KW-1133">Transmembrane helix</keyword>
<name>X0SW68_9ZZZZ</name>
<dbReference type="AlphaFoldDB" id="X0SW68"/>
<feature type="transmembrane region" description="Helical" evidence="1">
    <location>
        <begin position="49"/>
        <end position="67"/>
    </location>
</feature>
<protein>
    <submittedName>
        <fullName evidence="2">Uncharacterized protein</fullName>
    </submittedName>
</protein>
<evidence type="ECO:0000256" key="1">
    <source>
        <dbReference type="SAM" id="Phobius"/>
    </source>
</evidence>
<proteinExistence type="predicted"/>
<gene>
    <name evidence="2" type="ORF">S01H1_03684</name>
</gene>
<comment type="caution">
    <text evidence="2">The sequence shown here is derived from an EMBL/GenBank/DDBJ whole genome shotgun (WGS) entry which is preliminary data.</text>
</comment>
<keyword evidence="1" id="KW-0812">Transmembrane</keyword>